<dbReference type="Gene3D" id="1.10.10.60">
    <property type="entry name" value="Homeodomain-like"/>
    <property type="match status" value="2"/>
</dbReference>
<dbReference type="PANTHER" id="PTHR43280:SF28">
    <property type="entry name" value="HTH-TYPE TRANSCRIPTIONAL ACTIVATOR RHAS"/>
    <property type="match status" value="1"/>
</dbReference>
<dbReference type="SUPFAM" id="SSF46689">
    <property type="entry name" value="Homeodomain-like"/>
    <property type="match status" value="2"/>
</dbReference>
<dbReference type="Pfam" id="PF00072">
    <property type="entry name" value="Response_reg"/>
    <property type="match status" value="1"/>
</dbReference>
<dbReference type="InterPro" id="IPR009057">
    <property type="entry name" value="Homeodomain-like_sf"/>
</dbReference>
<keyword evidence="4" id="KW-0597">Phosphoprotein</keyword>
<dbReference type="InterPro" id="IPR001789">
    <property type="entry name" value="Sig_transdc_resp-reg_receiver"/>
</dbReference>
<dbReference type="SUPFAM" id="SSF52172">
    <property type="entry name" value="CheY-like"/>
    <property type="match status" value="1"/>
</dbReference>
<evidence type="ECO:0000256" key="4">
    <source>
        <dbReference type="PROSITE-ProRule" id="PRU00169"/>
    </source>
</evidence>
<dbReference type="SMART" id="SM00342">
    <property type="entry name" value="HTH_ARAC"/>
    <property type="match status" value="1"/>
</dbReference>
<dbReference type="AlphaFoldDB" id="A0A6N4TMQ4"/>
<protein>
    <recommendedName>
        <fullName evidence="9">DNA-binding response regulator</fullName>
    </recommendedName>
</protein>
<dbReference type="RefSeq" id="WP_118276958.1">
    <property type="nucleotide sequence ID" value="NZ_AP019695.1"/>
</dbReference>
<gene>
    <name evidence="7" type="ORF">Aargi30884_26570</name>
</gene>
<reference evidence="8" key="1">
    <citation type="submission" date="2019-05" db="EMBL/GenBank/DDBJ databases">
        <title>Complete genome sequencing of Absiella argi strain JCM 30884.</title>
        <authorList>
            <person name="Sakamoto M."/>
            <person name="Murakami T."/>
            <person name="Mori H."/>
        </authorList>
    </citation>
    <scope>NUCLEOTIDE SEQUENCE [LARGE SCALE GENOMIC DNA]</scope>
    <source>
        <strain evidence="8">JCM 30884</strain>
    </source>
</reference>
<evidence type="ECO:0008006" key="9">
    <source>
        <dbReference type="Google" id="ProtNLM"/>
    </source>
</evidence>
<keyword evidence="3" id="KW-0804">Transcription</keyword>
<dbReference type="EMBL" id="AP019695">
    <property type="protein sequence ID" value="BBK23754.1"/>
    <property type="molecule type" value="Genomic_DNA"/>
</dbReference>
<dbReference type="GO" id="GO:0000160">
    <property type="term" value="P:phosphorelay signal transduction system"/>
    <property type="evidence" value="ECO:0007669"/>
    <property type="project" value="InterPro"/>
</dbReference>
<dbReference type="PRINTS" id="PR00032">
    <property type="entry name" value="HTHARAC"/>
</dbReference>
<dbReference type="PANTHER" id="PTHR43280">
    <property type="entry name" value="ARAC-FAMILY TRANSCRIPTIONAL REGULATOR"/>
    <property type="match status" value="1"/>
</dbReference>
<proteinExistence type="predicted"/>
<dbReference type="GO" id="GO:0003700">
    <property type="term" value="F:DNA-binding transcription factor activity"/>
    <property type="evidence" value="ECO:0007669"/>
    <property type="project" value="InterPro"/>
</dbReference>
<feature type="domain" description="HTH araC/xylS-type" evidence="5">
    <location>
        <begin position="407"/>
        <end position="504"/>
    </location>
</feature>
<accession>A0A6N4TMQ4</accession>
<keyword evidence="8" id="KW-1185">Reference proteome</keyword>
<dbReference type="Proteomes" id="UP000464754">
    <property type="component" value="Chromosome"/>
</dbReference>
<name>A0A6N4TMQ4_9FIRM</name>
<evidence type="ECO:0000256" key="3">
    <source>
        <dbReference type="ARBA" id="ARBA00023163"/>
    </source>
</evidence>
<evidence type="ECO:0000256" key="2">
    <source>
        <dbReference type="ARBA" id="ARBA00023125"/>
    </source>
</evidence>
<dbReference type="Pfam" id="PF12833">
    <property type="entry name" value="HTH_18"/>
    <property type="match status" value="1"/>
</dbReference>
<sequence length="506" mass="58814">MEKQCTVLIVEDEEIERQSLISILQGYFKDTIKVYAAAHALEALELYKRFHHDIVLSDIEMPGMNGLQLIEELKKENLLTIFYIVTSYDDFSYAQKAIQLGIEDFILKPVTPTQIIKTIAKAIGLVKTQQNQKDAISTLFQRYGNIRPILEKGCIYAILTRRGEMEIQKYIKDLNLRVNSGLCFIVSPKNVKLEEIQQIHEAIYDLGYCCIHDYVNSNYIFFVFYSEVFGIQDIQAIEQVITQALSPMAFVGIGSCVESCVKFYDSYVHALRDCQPLNMRIKINYNNMSKSKTEMDEKREQFVHICTEAFRNYKDDIIYIEIRNYAQYLMLYPLAVIEEQVNLMLQAVVKELQKDFKENIEIGQIPKLSIENELYTHTLPLQLVQIFNSLFYPLRSSKKQESSSLVRQIVDYIEQHYEKPISLEEVAKVFSVSPFYVSKIIKNNLGKSFTDIVNECRIEKAKNLLKAHVRIKEVVFCCGFQSQSYFSKMFKKLVGVSPKEYQDMFL</sequence>
<evidence type="ECO:0000313" key="8">
    <source>
        <dbReference type="Proteomes" id="UP000464754"/>
    </source>
</evidence>
<dbReference type="CDD" id="cd17536">
    <property type="entry name" value="REC_YesN-like"/>
    <property type="match status" value="1"/>
</dbReference>
<dbReference type="PROSITE" id="PS50110">
    <property type="entry name" value="RESPONSE_REGULATORY"/>
    <property type="match status" value="1"/>
</dbReference>
<evidence type="ECO:0000256" key="1">
    <source>
        <dbReference type="ARBA" id="ARBA00023015"/>
    </source>
</evidence>
<dbReference type="PROSITE" id="PS01124">
    <property type="entry name" value="HTH_ARAC_FAMILY_2"/>
    <property type="match status" value="1"/>
</dbReference>
<dbReference type="InterPro" id="IPR020449">
    <property type="entry name" value="Tscrpt_reg_AraC-type_HTH"/>
</dbReference>
<organism evidence="7 8">
    <name type="scientific">Amedibacterium intestinale</name>
    <dbReference type="NCBI Taxonomy" id="2583452"/>
    <lineage>
        <taxon>Bacteria</taxon>
        <taxon>Bacillati</taxon>
        <taxon>Bacillota</taxon>
        <taxon>Erysipelotrichia</taxon>
        <taxon>Erysipelotrichales</taxon>
        <taxon>Erysipelotrichaceae</taxon>
        <taxon>Amedibacterium</taxon>
    </lineage>
</organism>
<dbReference type="SMART" id="SM00448">
    <property type="entry name" value="REC"/>
    <property type="match status" value="1"/>
</dbReference>
<keyword evidence="2" id="KW-0238">DNA-binding</keyword>
<keyword evidence="1" id="KW-0805">Transcription regulation</keyword>
<evidence type="ECO:0000313" key="7">
    <source>
        <dbReference type="EMBL" id="BBK23754.1"/>
    </source>
</evidence>
<evidence type="ECO:0000259" key="5">
    <source>
        <dbReference type="PROSITE" id="PS01124"/>
    </source>
</evidence>
<dbReference type="InterPro" id="IPR011006">
    <property type="entry name" value="CheY-like_superfamily"/>
</dbReference>
<dbReference type="Gene3D" id="3.40.50.2300">
    <property type="match status" value="1"/>
</dbReference>
<evidence type="ECO:0000259" key="6">
    <source>
        <dbReference type="PROSITE" id="PS50110"/>
    </source>
</evidence>
<feature type="modified residue" description="4-aspartylphosphate" evidence="4">
    <location>
        <position position="58"/>
    </location>
</feature>
<feature type="domain" description="Response regulatory" evidence="6">
    <location>
        <begin position="6"/>
        <end position="123"/>
    </location>
</feature>
<dbReference type="KEGG" id="aarg:Aargi30884_26570"/>
<dbReference type="GO" id="GO:0043565">
    <property type="term" value="F:sequence-specific DNA binding"/>
    <property type="evidence" value="ECO:0007669"/>
    <property type="project" value="InterPro"/>
</dbReference>
<dbReference type="InterPro" id="IPR018060">
    <property type="entry name" value="HTH_AraC"/>
</dbReference>